<feature type="region of interest" description="Disordered" evidence="4">
    <location>
        <begin position="1"/>
        <end position="28"/>
    </location>
</feature>
<feature type="domain" description="Acyltransferase C-terminal" evidence="6">
    <location>
        <begin position="375"/>
        <end position="442"/>
    </location>
</feature>
<protein>
    <recommendedName>
        <fullName evidence="6">Acyltransferase C-terminal domain-containing protein</fullName>
    </recommendedName>
</protein>
<evidence type="ECO:0000313" key="8">
    <source>
        <dbReference type="Proteomes" id="UP000095751"/>
    </source>
</evidence>
<keyword evidence="8" id="KW-1185">Reference proteome</keyword>
<dbReference type="PANTHER" id="PTHR10983">
    <property type="entry name" value="1-ACYLGLYCEROL-3-PHOSPHATE ACYLTRANSFERASE-RELATED"/>
    <property type="match status" value="1"/>
</dbReference>
<organism evidence="7 8">
    <name type="scientific">Fragilariopsis cylindrus CCMP1102</name>
    <dbReference type="NCBI Taxonomy" id="635003"/>
    <lineage>
        <taxon>Eukaryota</taxon>
        <taxon>Sar</taxon>
        <taxon>Stramenopiles</taxon>
        <taxon>Ochrophyta</taxon>
        <taxon>Bacillariophyta</taxon>
        <taxon>Bacillariophyceae</taxon>
        <taxon>Bacillariophycidae</taxon>
        <taxon>Bacillariales</taxon>
        <taxon>Bacillariaceae</taxon>
        <taxon>Fragilariopsis</taxon>
    </lineage>
</organism>
<evidence type="ECO:0000259" key="6">
    <source>
        <dbReference type="Pfam" id="PF16076"/>
    </source>
</evidence>
<keyword evidence="5" id="KW-0812">Transmembrane</keyword>
<dbReference type="EMBL" id="KV784356">
    <property type="protein sequence ID" value="OEU18491.1"/>
    <property type="molecule type" value="Genomic_DNA"/>
</dbReference>
<dbReference type="KEGG" id="fcy:FRACYDRAFT_260417"/>
<feature type="region of interest" description="Disordered" evidence="4">
    <location>
        <begin position="496"/>
        <end position="551"/>
    </location>
</feature>
<feature type="compositionally biased region" description="Basic and acidic residues" evidence="4">
    <location>
        <begin position="258"/>
        <end position="272"/>
    </location>
</feature>
<accession>A0A1E7FJY7</accession>
<dbReference type="OrthoDB" id="189226at2759"/>
<reference evidence="7 8" key="1">
    <citation type="submission" date="2016-09" db="EMBL/GenBank/DDBJ databases">
        <title>Extensive genetic diversity and differential bi-allelic expression allows diatom success in the polar Southern Ocean.</title>
        <authorList>
            <consortium name="DOE Joint Genome Institute"/>
            <person name="Mock T."/>
            <person name="Otillar R.P."/>
            <person name="Strauss J."/>
            <person name="Dupont C."/>
            <person name="Frickenhaus S."/>
            <person name="Maumus F."/>
            <person name="Mcmullan M."/>
            <person name="Sanges R."/>
            <person name="Schmutz J."/>
            <person name="Toseland A."/>
            <person name="Valas R."/>
            <person name="Veluchamy A."/>
            <person name="Ward B.J."/>
            <person name="Allen A."/>
            <person name="Barry K."/>
            <person name="Falciatore A."/>
            <person name="Ferrante M."/>
            <person name="Fortunato A.E."/>
            <person name="Gloeckner G."/>
            <person name="Gruber A."/>
            <person name="Hipkin R."/>
            <person name="Janech M."/>
            <person name="Kroth P."/>
            <person name="Leese F."/>
            <person name="Lindquist E."/>
            <person name="Lyon B.R."/>
            <person name="Martin J."/>
            <person name="Mayer C."/>
            <person name="Parker M."/>
            <person name="Quesneville H."/>
            <person name="Raymond J."/>
            <person name="Uhlig C."/>
            <person name="Valentin K.U."/>
            <person name="Worden A.Z."/>
            <person name="Armbrust E.V."/>
            <person name="Bowler C."/>
            <person name="Green B."/>
            <person name="Moulton V."/>
            <person name="Van Oosterhout C."/>
            <person name="Grigoriev I."/>
        </authorList>
    </citation>
    <scope>NUCLEOTIDE SEQUENCE [LARGE SCALE GENOMIC DNA]</scope>
    <source>
        <strain evidence="7 8">CCMP1102</strain>
    </source>
</reference>
<feature type="transmembrane region" description="Helical" evidence="5">
    <location>
        <begin position="452"/>
        <end position="480"/>
    </location>
</feature>
<dbReference type="Proteomes" id="UP000095751">
    <property type="component" value="Unassembled WGS sequence"/>
</dbReference>
<dbReference type="CDD" id="cd07990">
    <property type="entry name" value="LPLAT_LCLAT1-like"/>
    <property type="match status" value="1"/>
</dbReference>
<keyword evidence="5" id="KW-0472">Membrane</keyword>
<feature type="compositionally biased region" description="Polar residues" evidence="4">
    <location>
        <begin position="519"/>
        <end position="529"/>
    </location>
</feature>
<dbReference type="AlphaFoldDB" id="A0A1E7FJY7"/>
<feature type="compositionally biased region" description="Polar residues" evidence="4">
    <location>
        <begin position="538"/>
        <end position="549"/>
    </location>
</feature>
<feature type="transmembrane region" description="Helical" evidence="5">
    <location>
        <begin position="74"/>
        <end position="98"/>
    </location>
</feature>
<evidence type="ECO:0000256" key="2">
    <source>
        <dbReference type="ARBA" id="ARBA00022679"/>
    </source>
</evidence>
<dbReference type="GO" id="GO:0012505">
    <property type="term" value="C:endomembrane system"/>
    <property type="evidence" value="ECO:0007669"/>
    <property type="project" value="TreeGrafter"/>
</dbReference>
<proteinExistence type="inferred from homology"/>
<name>A0A1E7FJY7_9STRA</name>
<dbReference type="InterPro" id="IPR032098">
    <property type="entry name" value="Acyltransf_C"/>
</dbReference>
<keyword evidence="3" id="KW-0012">Acyltransferase</keyword>
<feature type="compositionally biased region" description="Low complexity" evidence="4">
    <location>
        <begin position="239"/>
        <end position="253"/>
    </location>
</feature>
<dbReference type="InParanoid" id="A0A1E7FJY7"/>
<feature type="region of interest" description="Disordered" evidence="4">
    <location>
        <begin position="239"/>
        <end position="276"/>
    </location>
</feature>
<dbReference type="GO" id="GO:0016746">
    <property type="term" value="F:acyltransferase activity"/>
    <property type="evidence" value="ECO:0007669"/>
    <property type="project" value="UniProtKB-KW"/>
</dbReference>
<dbReference type="PANTHER" id="PTHR10983:SF16">
    <property type="entry name" value="LYSOCARDIOLIPIN ACYLTRANSFERASE 1"/>
    <property type="match status" value="1"/>
</dbReference>
<gene>
    <name evidence="7" type="ORF">FRACYDRAFT_260417</name>
</gene>
<comment type="similarity">
    <text evidence="1">Belongs to the 1-acyl-sn-glycerol-3-phosphate acyltransferase family.</text>
</comment>
<keyword evidence="5" id="KW-1133">Transmembrane helix</keyword>
<evidence type="ECO:0000256" key="4">
    <source>
        <dbReference type="SAM" id="MobiDB-lite"/>
    </source>
</evidence>
<evidence type="ECO:0000256" key="5">
    <source>
        <dbReference type="SAM" id="Phobius"/>
    </source>
</evidence>
<sequence>MNGRNSNNNGNSNSNSNQNENQHRQSTRTTRFADTDGMMMFQQQQQANNNNNNNNFDNDENGSSDPFFDWIIDFIFGLVAIFISFGLWTVVILLYIIVRPFSITVYRRLANQIGLGSYLEAISLLLPNTRICLTGDSDVPSPVGTSILVSNHVMDADWYSLLMLGRCVGLRGTALTTAATTTDSCNNTSNIRRKPPSQDLALAAKFFHSFLDFPLIDEEDYVSDRESLFKLLRSFTATARTDNNNNNNNNTRSTRTRTTRDNNHTHNDRGDDNGDGTAAPVHFLLFPEGWSLYNGENRNAVLARSNDFAKREGRPQLKHLLLPRTTGFNASISSLRESSPIIYDVTIAYKGYRGSVPPQNDKVDGLSLLSLWNTLRRQYPNEIHIRIKRYSMEEVLQDSSWLDKKWAEKDRMLQYFSRHNNFPTDNRGFCRHQIFDTRYQSMETSIMSFMRLVLLPCSLPILLFLSIPIIWTTFVAWILYKGYQYVFLLDELNPNENNHDSSNKNNNKLSSRKHRHRNNQLSTSLSNDLSDVFDHNATDTPGSTSSQAGTPFIPATPFASPQVSNWHDMLLNNIRGGEK</sequence>
<evidence type="ECO:0000256" key="1">
    <source>
        <dbReference type="ARBA" id="ARBA00008655"/>
    </source>
</evidence>
<keyword evidence="2" id="KW-0808">Transferase</keyword>
<evidence type="ECO:0000256" key="3">
    <source>
        <dbReference type="ARBA" id="ARBA00023315"/>
    </source>
</evidence>
<dbReference type="Pfam" id="PF16076">
    <property type="entry name" value="Acyltransf_C"/>
    <property type="match status" value="1"/>
</dbReference>
<feature type="compositionally biased region" description="Low complexity" evidence="4">
    <location>
        <begin position="1"/>
        <end position="20"/>
    </location>
</feature>
<evidence type="ECO:0000313" key="7">
    <source>
        <dbReference type="EMBL" id="OEU18491.1"/>
    </source>
</evidence>